<proteinExistence type="predicted"/>
<accession>A0ABW8F2D9</accession>
<keyword evidence="2" id="KW-1185">Reference proteome</keyword>
<name>A0ABW8F2D9_9BURK</name>
<dbReference type="RefSeq" id="WP_402702047.1">
    <property type="nucleotide sequence ID" value="NZ_JBIUZV010000010.1"/>
</dbReference>
<protein>
    <submittedName>
        <fullName evidence="1">Uncharacterized protein</fullName>
    </submittedName>
</protein>
<reference evidence="1 2" key="1">
    <citation type="submission" date="2024-10" db="EMBL/GenBank/DDBJ databases">
        <title>The Natural Products Discovery Center: Release of the First 8490 Sequenced Strains for Exploring Actinobacteria Biosynthetic Diversity.</title>
        <authorList>
            <person name="Kalkreuter E."/>
            <person name="Kautsar S.A."/>
            <person name="Yang D."/>
            <person name="Bader C.D."/>
            <person name="Teijaro C.N."/>
            <person name="Fluegel L."/>
            <person name="Davis C.M."/>
            <person name="Simpson J.R."/>
            <person name="Lauterbach L."/>
            <person name="Steele A.D."/>
            <person name="Gui C."/>
            <person name="Meng S."/>
            <person name="Li G."/>
            <person name="Viehrig K."/>
            <person name="Ye F."/>
            <person name="Su P."/>
            <person name="Kiefer A.F."/>
            <person name="Nichols A."/>
            <person name="Cepeda A.J."/>
            <person name="Yan W."/>
            <person name="Fan B."/>
            <person name="Jiang Y."/>
            <person name="Adhikari A."/>
            <person name="Zheng C.-J."/>
            <person name="Schuster L."/>
            <person name="Cowan T.M."/>
            <person name="Smanski M.J."/>
            <person name="Chevrette M.G."/>
            <person name="De Carvalho L.P.S."/>
            <person name="Shen B."/>
        </authorList>
    </citation>
    <scope>NUCLEOTIDE SEQUENCE [LARGE SCALE GENOMIC DNA]</scope>
    <source>
        <strain evidence="1 2">NPDC087045</strain>
    </source>
</reference>
<evidence type="ECO:0000313" key="1">
    <source>
        <dbReference type="EMBL" id="MFJ3047456.1"/>
    </source>
</evidence>
<gene>
    <name evidence="1" type="ORF">ACIPEN_16640</name>
</gene>
<dbReference type="Proteomes" id="UP001617427">
    <property type="component" value="Unassembled WGS sequence"/>
</dbReference>
<evidence type="ECO:0000313" key="2">
    <source>
        <dbReference type="Proteomes" id="UP001617427"/>
    </source>
</evidence>
<comment type="caution">
    <text evidence="1">The sequence shown here is derived from an EMBL/GenBank/DDBJ whole genome shotgun (WGS) entry which is preliminary data.</text>
</comment>
<sequence length="68" mass="7428">MLDFDDVFALLNGDSGLLSERLNNHQALVRVHFAIELSAPVTAKISLPSSLALMAIPGNWSHQTEQRA</sequence>
<organism evidence="1 2">
    <name type="scientific">Herbaspirillum chlorophenolicum</name>
    <dbReference type="NCBI Taxonomy" id="211589"/>
    <lineage>
        <taxon>Bacteria</taxon>
        <taxon>Pseudomonadati</taxon>
        <taxon>Pseudomonadota</taxon>
        <taxon>Betaproteobacteria</taxon>
        <taxon>Burkholderiales</taxon>
        <taxon>Oxalobacteraceae</taxon>
        <taxon>Herbaspirillum</taxon>
    </lineage>
</organism>
<dbReference type="EMBL" id="JBIUZV010000010">
    <property type="protein sequence ID" value="MFJ3047456.1"/>
    <property type="molecule type" value="Genomic_DNA"/>
</dbReference>